<comment type="similarity">
    <text evidence="2">Belongs to the TMEM86 family.</text>
</comment>
<comment type="subcellular location">
    <subcellularLocation>
        <location evidence="1">Membrane</location>
        <topology evidence="1">Multi-pass membrane protein</topology>
    </subcellularLocation>
</comment>
<keyword evidence="4 6" id="KW-1133">Transmembrane helix</keyword>
<dbReference type="Pfam" id="PF07947">
    <property type="entry name" value="YhhN"/>
    <property type="match status" value="1"/>
</dbReference>
<evidence type="ECO:0000313" key="7">
    <source>
        <dbReference type="EMBL" id="CAB4603383.1"/>
    </source>
</evidence>
<feature type="transmembrane region" description="Helical" evidence="6">
    <location>
        <begin position="115"/>
        <end position="133"/>
    </location>
</feature>
<dbReference type="InterPro" id="IPR012506">
    <property type="entry name" value="TMEM86B-like"/>
</dbReference>
<dbReference type="GO" id="GO:0016787">
    <property type="term" value="F:hydrolase activity"/>
    <property type="evidence" value="ECO:0007669"/>
    <property type="project" value="TreeGrafter"/>
</dbReference>
<reference evidence="7" key="1">
    <citation type="submission" date="2020-05" db="EMBL/GenBank/DDBJ databases">
        <authorList>
            <person name="Chiriac C."/>
            <person name="Salcher M."/>
            <person name="Ghai R."/>
            <person name="Kavagutti S V."/>
        </authorList>
    </citation>
    <scope>NUCLEOTIDE SEQUENCE</scope>
</reference>
<feature type="transmembrane region" description="Helical" evidence="6">
    <location>
        <begin position="6"/>
        <end position="24"/>
    </location>
</feature>
<proteinExistence type="inferred from homology"/>
<evidence type="ECO:0000256" key="3">
    <source>
        <dbReference type="ARBA" id="ARBA00022692"/>
    </source>
</evidence>
<keyword evidence="5 6" id="KW-0472">Membrane</keyword>
<feature type="transmembrane region" description="Helical" evidence="6">
    <location>
        <begin position="199"/>
        <end position="219"/>
    </location>
</feature>
<dbReference type="PANTHER" id="PTHR31885">
    <property type="entry name" value="GH04784P"/>
    <property type="match status" value="1"/>
</dbReference>
<name>A0A6J6GTW9_9ZZZZ</name>
<dbReference type="GO" id="GO:0016020">
    <property type="term" value="C:membrane"/>
    <property type="evidence" value="ECO:0007669"/>
    <property type="project" value="UniProtKB-SubCell"/>
</dbReference>
<feature type="transmembrane region" description="Helical" evidence="6">
    <location>
        <begin position="89"/>
        <end position="109"/>
    </location>
</feature>
<evidence type="ECO:0000256" key="5">
    <source>
        <dbReference type="ARBA" id="ARBA00023136"/>
    </source>
</evidence>
<evidence type="ECO:0000256" key="1">
    <source>
        <dbReference type="ARBA" id="ARBA00004141"/>
    </source>
</evidence>
<organism evidence="7">
    <name type="scientific">freshwater metagenome</name>
    <dbReference type="NCBI Taxonomy" id="449393"/>
    <lineage>
        <taxon>unclassified sequences</taxon>
        <taxon>metagenomes</taxon>
        <taxon>ecological metagenomes</taxon>
    </lineage>
</organism>
<evidence type="ECO:0000256" key="6">
    <source>
        <dbReference type="SAM" id="Phobius"/>
    </source>
</evidence>
<feature type="transmembrane region" description="Helical" evidence="6">
    <location>
        <begin position="145"/>
        <end position="167"/>
    </location>
</feature>
<dbReference type="PANTHER" id="PTHR31885:SF6">
    <property type="entry name" value="GH04784P"/>
    <property type="match status" value="1"/>
</dbReference>
<feature type="transmembrane region" description="Helical" evidence="6">
    <location>
        <begin position="36"/>
        <end position="57"/>
    </location>
</feature>
<protein>
    <submittedName>
        <fullName evidence="7">Unannotated protein</fullName>
    </submittedName>
</protein>
<feature type="transmembrane region" description="Helical" evidence="6">
    <location>
        <begin position="173"/>
        <end position="192"/>
    </location>
</feature>
<keyword evidence="3 6" id="KW-0812">Transmembrane</keyword>
<dbReference type="EMBL" id="CAEZSR010000364">
    <property type="protein sequence ID" value="CAB4603383.1"/>
    <property type="molecule type" value="Genomic_DNA"/>
</dbReference>
<evidence type="ECO:0000256" key="4">
    <source>
        <dbReference type="ARBA" id="ARBA00022989"/>
    </source>
</evidence>
<feature type="transmembrane region" description="Helical" evidence="6">
    <location>
        <begin position="63"/>
        <end position="82"/>
    </location>
</feature>
<accession>A0A6J6GTW9</accession>
<dbReference type="AlphaFoldDB" id="A0A6J6GTW9"/>
<sequence length="220" mass="22338">MSAADTVALGAGIAAAAAALANWWSRLDRARAAGRVELVSKPLATIAIGTFAVASAADDVPTAALVAAVIGFVLCLVGDVALLPAVDRFIPGLASFLAGHLAFVVMFVALGLDRWWLGAIALVGVAVVVRLVGRTVLRGARERDPALAAPVAAYLAVISSMAVVGWATGNPAAIIGSSLFVLSDSILGWRLFVRAGRFAALAVMVTYHGALLGLALTLVG</sequence>
<evidence type="ECO:0000256" key="2">
    <source>
        <dbReference type="ARBA" id="ARBA00007375"/>
    </source>
</evidence>
<gene>
    <name evidence="7" type="ORF">UFOPK1493_04485</name>
</gene>